<evidence type="ECO:0000313" key="1">
    <source>
        <dbReference type="EMBL" id="MBB5784262.1"/>
    </source>
</evidence>
<dbReference type="GO" id="GO:0032259">
    <property type="term" value="P:methylation"/>
    <property type="evidence" value="ECO:0007669"/>
    <property type="project" value="UniProtKB-KW"/>
</dbReference>
<sequence length="471" mass="51010">MEVGELRIPDRFERLRDLDAGTLGAIVVPVESMLAVIDERFMDMHAADRGSFMILRGQTGAGKSTFLDTVSFFRVDVETQRISQSQGLASGIPLGPVSHPRIVVLEGREALGQVSRQEIEATMHAVNQFIRSEAGCTSLVVWPTNTDDLTSLLKELGNNLGGEALFGLTGPITMFEGPAKADYVRIAQQTVATLNDGASLDALGVSLEHAEKLVGESETIGSYLARIRKASVQAGDRVRRLLVKERYRLWTVVVAGNEPEGDVAALTRGGQAYADIDRLVNSTGANIVNELKQHPEMLGILGTVLDARIVHLDMVCINAIARTFGTSSLHAAMQGQGMQISADSSAVRRIQESDLGTLLQGMPLRTRKRGPKPGQNTKDAFVKLAEISRTSDGLLNEAVGRALVAAGLVEQFKIEHPLGADLSFFSDIYCIKEGAPIRLEFMWRTRTGRATIANYVLGKLNNYGKAIGLMN</sequence>
<dbReference type="Proteomes" id="UP000579153">
    <property type="component" value="Unassembled WGS sequence"/>
</dbReference>
<keyword evidence="1" id="KW-0808">Transferase</keyword>
<comment type="caution">
    <text evidence="1">The sequence shown here is derived from an EMBL/GenBank/DDBJ whole genome shotgun (WGS) entry which is preliminary data.</text>
</comment>
<keyword evidence="1" id="KW-0489">Methyltransferase</keyword>
<evidence type="ECO:0000313" key="2">
    <source>
        <dbReference type="Proteomes" id="UP000579153"/>
    </source>
</evidence>
<protein>
    <submittedName>
        <fullName evidence="1">DNA (Cytosine-5)-methyltransferase 1</fullName>
        <ecNumber evidence="1">2.1.1.37</ecNumber>
    </submittedName>
</protein>
<dbReference type="EMBL" id="JACHMB010000001">
    <property type="protein sequence ID" value="MBB5784262.1"/>
    <property type="molecule type" value="Genomic_DNA"/>
</dbReference>
<dbReference type="EC" id="2.1.1.37" evidence="1"/>
<gene>
    <name evidence="1" type="ORF">HD596_011018</name>
</gene>
<keyword evidence="2" id="KW-1185">Reference proteome</keyword>
<organism evidence="1 2">
    <name type="scientific">Nonomuraea jabiensis</name>
    <dbReference type="NCBI Taxonomy" id="882448"/>
    <lineage>
        <taxon>Bacteria</taxon>
        <taxon>Bacillati</taxon>
        <taxon>Actinomycetota</taxon>
        <taxon>Actinomycetes</taxon>
        <taxon>Streptosporangiales</taxon>
        <taxon>Streptosporangiaceae</taxon>
        <taxon>Nonomuraea</taxon>
    </lineage>
</organism>
<proteinExistence type="predicted"/>
<accession>A0A7W9GI48</accession>
<dbReference type="GO" id="GO:0003886">
    <property type="term" value="F:DNA (cytosine-5-)-methyltransferase activity"/>
    <property type="evidence" value="ECO:0007669"/>
    <property type="project" value="UniProtKB-EC"/>
</dbReference>
<reference evidence="1 2" key="1">
    <citation type="submission" date="2020-08" db="EMBL/GenBank/DDBJ databases">
        <title>Sequencing the genomes of 1000 actinobacteria strains.</title>
        <authorList>
            <person name="Klenk H.-P."/>
        </authorList>
    </citation>
    <scope>NUCLEOTIDE SEQUENCE [LARGE SCALE GENOMIC DNA]</scope>
    <source>
        <strain evidence="1 2">DSM 45507</strain>
    </source>
</reference>
<dbReference type="AlphaFoldDB" id="A0A7W9GI48"/>
<name>A0A7W9GI48_9ACTN</name>
<dbReference type="RefSeq" id="WP_185077231.1">
    <property type="nucleotide sequence ID" value="NZ_JACHMB010000001.1"/>
</dbReference>